<sequence length="459" mass="49488">MNKKNIQIVYTSMLSLLCIGLILLAGACKREHEAPLLTEPAYNGPGANTTIAALKEKYANISEPKVIDEDLVIKAMVTGNDISGNIYKQLYIQDQTAAINMGIDQNSIYTTFRAGQEVYVSLKGLSMVKYGGELQIGFSGTNANRIAWEIFKEHCKVSGWPNTANLMPLEIDLSKLDASMVNKLVVIKNVRFTNGGVNAFAGGDATVTEVVKDPNGKTLDVRNSNYSSFAKEILPKGKGTLIGILGRFNGGWQLFLRDKTDVIDFDGTDAGTSPTDPGADDVLFSETFGDGTYPSGNRPKIADFTDFDMKSPVLYTEESGVADIRTASGISASVWFPANKDVTLKISGIQTDNKTGLTLSYQLVPNIYNVGETTNLNAMKVKINGTSYTVPSTPVTISSTDERNKYYTISIPNIAAAATSTVEFTMTGSENAYGFRLDNIKIQGAKAGNGSDNTIIVTK</sequence>
<protein>
    <recommendedName>
        <fullName evidence="1">DUF5689 domain-containing protein</fullName>
    </recommendedName>
</protein>
<dbReference type="STRING" id="1123265.GCA_000686625_04138"/>
<evidence type="ECO:0000313" key="3">
    <source>
        <dbReference type="Proteomes" id="UP000308196"/>
    </source>
</evidence>
<dbReference type="RefSeq" id="WP_028070799.1">
    <property type="nucleotide sequence ID" value="NZ_LR590484.1"/>
</dbReference>
<gene>
    <name evidence="2" type="ORF">NCTC11429_01221</name>
</gene>
<evidence type="ECO:0000313" key="2">
    <source>
        <dbReference type="EMBL" id="VTR33753.1"/>
    </source>
</evidence>
<dbReference type="Pfam" id="PF18942">
    <property type="entry name" value="DUF5689"/>
    <property type="match status" value="1"/>
</dbReference>
<dbReference type="GeneID" id="78461991"/>
<dbReference type="KEGG" id="stha:NCTC11429_01221"/>
<accession>A0A4U9ULC7</accession>
<reference evidence="2 3" key="1">
    <citation type="submission" date="2019-05" db="EMBL/GenBank/DDBJ databases">
        <authorList>
            <consortium name="Pathogen Informatics"/>
        </authorList>
    </citation>
    <scope>NUCLEOTIDE SEQUENCE [LARGE SCALE GENOMIC DNA]</scope>
    <source>
        <strain evidence="2 3">NCTC11429</strain>
    </source>
</reference>
<organism evidence="2 3">
    <name type="scientific">Sphingobacterium thalpophilum</name>
    <dbReference type="NCBI Taxonomy" id="259"/>
    <lineage>
        <taxon>Bacteria</taxon>
        <taxon>Pseudomonadati</taxon>
        <taxon>Bacteroidota</taxon>
        <taxon>Sphingobacteriia</taxon>
        <taxon>Sphingobacteriales</taxon>
        <taxon>Sphingobacteriaceae</taxon>
        <taxon>Sphingobacterium</taxon>
    </lineage>
</organism>
<evidence type="ECO:0000259" key="1">
    <source>
        <dbReference type="Pfam" id="PF18942"/>
    </source>
</evidence>
<dbReference type="AlphaFoldDB" id="A0A4U9ULC7"/>
<proteinExistence type="predicted"/>
<dbReference type="EMBL" id="LR590484">
    <property type="protein sequence ID" value="VTR33753.1"/>
    <property type="molecule type" value="Genomic_DNA"/>
</dbReference>
<feature type="domain" description="DUF5689" evidence="1">
    <location>
        <begin position="47"/>
        <end position="262"/>
    </location>
</feature>
<name>A0A4U9ULC7_9SPHI</name>
<dbReference type="PROSITE" id="PS51257">
    <property type="entry name" value="PROKAR_LIPOPROTEIN"/>
    <property type="match status" value="1"/>
</dbReference>
<dbReference type="Proteomes" id="UP000308196">
    <property type="component" value="Chromosome"/>
</dbReference>
<dbReference type="InterPro" id="IPR043744">
    <property type="entry name" value="DUF5689"/>
</dbReference>